<dbReference type="OrthoDB" id="5972940at2759"/>
<feature type="compositionally biased region" description="Basic and acidic residues" evidence="2">
    <location>
        <begin position="55"/>
        <end position="73"/>
    </location>
</feature>
<dbReference type="GeneID" id="113153718"/>
<protein>
    <recommendedName>
        <fullName evidence="5">Protein hinderin</fullName>
    </recommendedName>
</protein>
<organism evidence="3 4">
    <name type="scientific">Anabas testudineus</name>
    <name type="common">Climbing perch</name>
    <name type="synonym">Anthias testudineus</name>
    <dbReference type="NCBI Taxonomy" id="64144"/>
    <lineage>
        <taxon>Eukaryota</taxon>
        <taxon>Metazoa</taxon>
        <taxon>Chordata</taxon>
        <taxon>Craniata</taxon>
        <taxon>Vertebrata</taxon>
        <taxon>Euteleostomi</taxon>
        <taxon>Actinopterygii</taxon>
        <taxon>Neopterygii</taxon>
        <taxon>Teleostei</taxon>
        <taxon>Neoteleostei</taxon>
        <taxon>Acanthomorphata</taxon>
        <taxon>Anabantaria</taxon>
        <taxon>Anabantiformes</taxon>
        <taxon>Anabantoidei</taxon>
        <taxon>Anabantidae</taxon>
        <taxon>Anabas</taxon>
    </lineage>
</organism>
<feature type="compositionally biased region" description="Low complexity" evidence="2">
    <location>
        <begin position="506"/>
        <end position="524"/>
    </location>
</feature>
<evidence type="ECO:0000313" key="3">
    <source>
        <dbReference type="Ensembl" id="ENSATEP00000034533.1"/>
    </source>
</evidence>
<reference evidence="3" key="3">
    <citation type="submission" date="2025-09" db="UniProtKB">
        <authorList>
            <consortium name="Ensembl"/>
        </authorList>
    </citation>
    <scope>IDENTIFICATION</scope>
</reference>
<dbReference type="CTD" id="57536"/>
<feature type="compositionally biased region" description="Polar residues" evidence="2">
    <location>
        <begin position="437"/>
        <end position="447"/>
    </location>
</feature>
<sequence>MAAAKTRVGNSGIFWMNGVSDEEQPLAFVPGVDGDLMPGSSSLSTKRGIKMRSRRSTDYKNEATPKKASKTQDHIQPGRSQSFSKRKVSAHHDTTAATDHKISPALDSFLPLSQVLSEANRARSQVCLKDLCAEDKRRIANLIEELARVSEEKEESMQRLKDEQERFEHKIQQLEEQNVIIAQERESLQQQYKECQELLGLYQQYLSQQQAKLNQSIAQLSQAPAHSKVLSSEEVPSRTSIRRTNGSLFDGSYLGLAATQAKQPQVPRSADGGKGAVQTCSNAVSLSSASVLSSTHGQTKQHRSHKRECRELYSESCHRCERCQGSGQNSVYGTQQWRSVNSSHLENGHHDTFNKCECERQQSVNAMTEQTLTRPLLGHEDWEEKRHQLLLQKMQLEMERERLQARLIEQEERLNRQNQQLHQTHLDYSRFQQATQAELSNSNTRTGDPQPEGPSHRDLPSSVHKDAEIHPTEQHLHDKCLHSVPGPRDDDVQTHEALEQSRRDMATSPAKSPASLSKPTSLSTIQKTPDARLDFSLVELLDMLSPASAPMQSELSTQRAKMKQRRPALATLKSGGRTLLTPAGPCPQSTQQDLEESQILEDIFFIC</sequence>
<dbReference type="Proteomes" id="UP000265040">
    <property type="component" value="Chromosome 5"/>
</dbReference>
<dbReference type="RefSeq" id="XP_026203247.1">
    <property type="nucleotide sequence ID" value="XM_026347462.1"/>
</dbReference>
<dbReference type="OMA" id="TTCHYES"/>
<feature type="region of interest" description="Disordered" evidence="2">
    <location>
        <begin position="437"/>
        <end position="463"/>
    </location>
</feature>
<feature type="compositionally biased region" description="Basic and acidic residues" evidence="2">
    <location>
        <begin position="479"/>
        <end position="505"/>
    </location>
</feature>
<accession>A0A3Q1JTD9</accession>
<proteinExistence type="predicted"/>
<evidence type="ECO:0000256" key="1">
    <source>
        <dbReference type="SAM" id="Coils"/>
    </source>
</evidence>
<dbReference type="GeneTree" id="ENSGT00940000166573"/>
<keyword evidence="1" id="KW-0175">Coiled coil</keyword>
<dbReference type="STRING" id="64144.ENSATEP00000034533"/>
<dbReference type="Ensembl" id="ENSATET00000035036.3">
    <property type="protein sequence ID" value="ENSATEP00000034533.1"/>
    <property type="gene ID" value="ENSATEG00000023719.3"/>
</dbReference>
<dbReference type="Pfam" id="PF15369">
    <property type="entry name" value="KIAA1328"/>
    <property type="match status" value="1"/>
</dbReference>
<evidence type="ECO:0008006" key="5">
    <source>
        <dbReference type="Google" id="ProtNLM"/>
    </source>
</evidence>
<feature type="region of interest" description="Disordered" evidence="2">
    <location>
        <begin position="31"/>
        <end position="99"/>
    </location>
</feature>
<dbReference type="InterPro" id="IPR032736">
    <property type="entry name" value="Hinderin"/>
</dbReference>
<reference evidence="3" key="2">
    <citation type="submission" date="2025-08" db="UniProtKB">
        <authorList>
            <consortium name="Ensembl"/>
        </authorList>
    </citation>
    <scope>IDENTIFICATION</scope>
</reference>
<feature type="region of interest" description="Disordered" evidence="2">
    <location>
        <begin position="479"/>
        <end position="527"/>
    </location>
</feature>
<feature type="compositionally biased region" description="Basic and acidic residues" evidence="2">
    <location>
        <begin position="90"/>
        <end position="99"/>
    </location>
</feature>
<name>A0A3Q1JTD9_ANATE</name>
<dbReference type="PANTHER" id="PTHR28375">
    <property type="entry name" value="PROTEIN HINDERIN"/>
    <property type="match status" value="1"/>
</dbReference>
<evidence type="ECO:0000313" key="4">
    <source>
        <dbReference type="Proteomes" id="UP000265040"/>
    </source>
</evidence>
<dbReference type="PANTHER" id="PTHR28375:SF1">
    <property type="entry name" value="PROTEIN HINDERIN"/>
    <property type="match status" value="1"/>
</dbReference>
<feature type="compositionally biased region" description="Basic and acidic residues" evidence="2">
    <location>
        <begin position="454"/>
        <end position="463"/>
    </location>
</feature>
<dbReference type="InParanoid" id="A0A3Q1JTD9"/>
<feature type="coiled-coil region" evidence="1">
    <location>
        <begin position="132"/>
        <end position="191"/>
    </location>
</feature>
<evidence type="ECO:0000256" key="2">
    <source>
        <dbReference type="SAM" id="MobiDB-lite"/>
    </source>
</evidence>
<feature type="coiled-coil region" evidence="1">
    <location>
        <begin position="379"/>
        <end position="424"/>
    </location>
</feature>
<reference evidence="3" key="1">
    <citation type="submission" date="2021-04" db="EMBL/GenBank/DDBJ databases">
        <authorList>
            <consortium name="Wellcome Sanger Institute Data Sharing"/>
        </authorList>
    </citation>
    <scope>NUCLEOTIDE SEQUENCE [LARGE SCALE GENOMIC DNA]</scope>
</reference>
<keyword evidence="4" id="KW-1185">Reference proteome</keyword>
<dbReference type="AlphaFoldDB" id="A0A3Q1JTD9"/>